<dbReference type="PANTHER" id="PTHR42743">
    <property type="entry name" value="AMINO-ACID AMINOTRANSFERASE"/>
    <property type="match status" value="1"/>
</dbReference>
<organism evidence="11 12">
    <name type="scientific">Candidatus Sphingobacterium stercoripullorum</name>
    <dbReference type="NCBI Taxonomy" id="2838759"/>
    <lineage>
        <taxon>Bacteria</taxon>
        <taxon>Pseudomonadati</taxon>
        <taxon>Bacteroidota</taxon>
        <taxon>Sphingobacteriia</taxon>
        <taxon>Sphingobacteriales</taxon>
        <taxon>Sphingobacteriaceae</taxon>
        <taxon>Sphingobacterium</taxon>
    </lineage>
</organism>
<dbReference type="SUPFAM" id="SSF56752">
    <property type="entry name" value="D-aminoacid aminotransferase-like PLP-dependent enzymes"/>
    <property type="match status" value="1"/>
</dbReference>
<evidence type="ECO:0000256" key="3">
    <source>
        <dbReference type="ARBA" id="ARBA00005072"/>
    </source>
</evidence>
<dbReference type="Gene3D" id="3.30.470.10">
    <property type="match status" value="1"/>
</dbReference>
<evidence type="ECO:0000256" key="7">
    <source>
        <dbReference type="ARBA" id="ARBA00048212"/>
    </source>
</evidence>
<keyword evidence="10" id="KW-0100">Branched-chain amino acid biosynthesis</keyword>
<dbReference type="PANTHER" id="PTHR42743:SF5">
    <property type="entry name" value="AMINODEOXYCHORISMATE LYASE"/>
    <property type="match status" value="1"/>
</dbReference>
<keyword evidence="10" id="KW-0028">Amino-acid biosynthesis</keyword>
<dbReference type="Proteomes" id="UP000824156">
    <property type="component" value="Unassembled WGS sequence"/>
</dbReference>
<sequence>MQYYDQETHLLLNGKFIKAKDANVSLFGQSLHYGFSAFEGLRSYATHNGTRIFKAAEHFDRLKAACDSIGLEYKWNNKELIEQSYELLKLNNLQNAYIRPLVFSGDNMHLTPSSKSEIMIAAWEWGPYLGHQEIKVCLSTIKKPNLAQNATKGKVSGNYVSAIMATSEANKKGFDEALLVGQDGNVIQAASENLFIEKDLVIYTPPKEGIFPGITRQTVIDICKALNIRIMEKPISIEEVKSADSAFLSGTAAEVIGIKKVEDVQYPWKWEDTLGAVIQKKYKNLVLEQENYEVII</sequence>
<comment type="catalytic activity">
    <reaction evidence="9 10">
        <text>L-leucine + 2-oxoglutarate = 4-methyl-2-oxopentanoate + L-glutamate</text>
        <dbReference type="Rhea" id="RHEA:18321"/>
        <dbReference type="ChEBI" id="CHEBI:16810"/>
        <dbReference type="ChEBI" id="CHEBI:17865"/>
        <dbReference type="ChEBI" id="CHEBI:29985"/>
        <dbReference type="ChEBI" id="CHEBI:57427"/>
        <dbReference type="EC" id="2.6.1.42"/>
    </reaction>
</comment>
<evidence type="ECO:0000313" key="11">
    <source>
        <dbReference type="EMBL" id="HIX54927.1"/>
    </source>
</evidence>
<evidence type="ECO:0000256" key="5">
    <source>
        <dbReference type="ARBA" id="ARBA00022576"/>
    </source>
</evidence>
<evidence type="ECO:0000256" key="9">
    <source>
        <dbReference type="ARBA" id="ARBA00049229"/>
    </source>
</evidence>
<dbReference type="InterPro" id="IPR001544">
    <property type="entry name" value="Aminotrans_IV"/>
</dbReference>
<dbReference type="GO" id="GO:0004084">
    <property type="term" value="F:branched-chain-amino-acid transaminase activity"/>
    <property type="evidence" value="ECO:0007669"/>
    <property type="project" value="UniProtKB-EC"/>
</dbReference>
<evidence type="ECO:0000256" key="8">
    <source>
        <dbReference type="ARBA" id="ARBA00048798"/>
    </source>
</evidence>
<reference evidence="11" key="1">
    <citation type="journal article" date="2021" name="PeerJ">
        <title>Extensive microbial diversity within the chicken gut microbiome revealed by metagenomics and culture.</title>
        <authorList>
            <person name="Gilroy R."/>
            <person name="Ravi A."/>
            <person name="Getino M."/>
            <person name="Pursley I."/>
            <person name="Horton D.L."/>
            <person name="Alikhan N.F."/>
            <person name="Baker D."/>
            <person name="Gharbi K."/>
            <person name="Hall N."/>
            <person name="Watson M."/>
            <person name="Adriaenssens E.M."/>
            <person name="Foster-Nyarko E."/>
            <person name="Jarju S."/>
            <person name="Secka A."/>
            <person name="Antonio M."/>
            <person name="Oren A."/>
            <person name="Chaudhuri R.R."/>
            <person name="La Ragione R."/>
            <person name="Hildebrand F."/>
            <person name="Pallen M.J."/>
        </authorList>
    </citation>
    <scope>NUCLEOTIDE SEQUENCE</scope>
    <source>
        <strain evidence="11">1719</strain>
    </source>
</reference>
<comment type="pathway">
    <text evidence="2 10">Amino-acid biosynthesis; L-valine biosynthesis; L-valine from pyruvate: step 4/4.</text>
</comment>
<comment type="cofactor">
    <cofactor evidence="10">
        <name>pyridoxal 5'-phosphate</name>
        <dbReference type="ChEBI" id="CHEBI:597326"/>
    </cofactor>
</comment>
<evidence type="ECO:0000313" key="12">
    <source>
        <dbReference type="Proteomes" id="UP000824156"/>
    </source>
</evidence>
<dbReference type="GO" id="GO:0008652">
    <property type="term" value="P:amino acid biosynthetic process"/>
    <property type="evidence" value="ECO:0007669"/>
    <property type="project" value="UniProtKB-KW"/>
</dbReference>
<dbReference type="GO" id="GO:0009082">
    <property type="term" value="P:branched-chain amino acid biosynthetic process"/>
    <property type="evidence" value="ECO:0007669"/>
    <property type="project" value="UniProtKB-KW"/>
</dbReference>
<dbReference type="NCBIfam" id="TIGR01122">
    <property type="entry name" value="ilvE_I"/>
    <property type="match status" value="1"/>
</dbReference>
<comment type="caution">
    <text evidence="11">The sequence shown here is derived from an EMBL/GenBank/DDBJ whole genome shotgun (WGS) entry which is preliminary data.</text>
</comment>
<reference evidence="11" key="2">
    <citation type="submission" date="2021-04" db="EMBL/GenBank/DDBJ databases">
        <authorList>
            <person name="Gilroy R."/>
        </authorList>
    </citation>
    <scope>NUCLEOTIDE SEQUENCE</scope>
    <source>
        <strain evidence="11">1719</strain>
    </source>
</reference>
<keyword evidence="5 10" id="KW-0032">Aminotransferase</keyword>
<protein>
    <recommendedName>
        <fullName evidence="10">Branched-chain-amino-acid aminotransferase</fullName>
        <shortName evidence="10">BCAT</shortName>
        <ecNumber evidence="10">2.6.1.42</ecNumber>
    </recommendedName>
</protein>
<evidence type="ECO:0000256" key="1">
    <source>
        <dbReference type="ARBA" id="ARBA00004824"/>
    </source>
</evidence>
<dbReference type="Pfam" id="PF01063">
    <property type="entry name" value="Aminotran_4"/>
    <property type="match status" value="1"/>
</dbReference>
<dbReference type="AlphaFoldDB" id="A0A9D1W9P2"/>
<comment type="catalytic activity">
    <reaction evidence="8 10">
        <text>L-isoleucine + 2-oxoglutarate = (S)-3-methyl-2-oxopentanoate + L-glutamate</text>
        <dbReference type="Rhea" id="RHEA:24801"/>
        <dbReference type="ChEBI" id="CHEBI:16810"/>
        <dbReference type="ChEBI" id="CHEBI:29985"/>
        <dbReference type="ChEBI" id="CHEBI:35146"/>
        <dbReference type="ChEBI" id="CHEBI:58045"/>
        <dbReference type="EC" id="2.6.1.42"/>
    </reaction>
</comment>
<evidence type="ECO:0000256" key="10">
    <source>
        <dbReference type="RuleBase" id="RU364094"/>
    </source>
</evidence>
<gene>
    <name evidence="10 11" type="primary">ilvE</name>
    <name evidence="11" type="ORF">H9853_07870</name>
</gene>
<comment type="pathway">
    <text evidence="3 10">Amino-acid biosynthesis; L-leucine biosynthesis; L-leucine from 3-methyl-2-oxobutanoate: step 4/4.</text>
</comment>
<dbReference type="InterPro" id="IPR043131">
    <property type="entry name" value="BCAT-like_N"/>
</dbReference>
<dbReference type="InterPro" id="IPR043132">
    <property type="entry name" value="BCAT-like_C"/>
</dbReference>
<comment type="function">
    <text evidence="10">Acts on leucine, isoleucine and valine.</text>
</comment>
<dbReference type="InterPro" id="IPR005785">
    <property type="entry name" value="B_amino_transI"/>
</dbReference>
<keyword evidence="6 10" id="KW-0808">Transferase</keyword>
<dbReference type="EC" id="2.6.1.42" evidence="10"/>
<dbReference type="Gene3D" id="3.20.10.10">
    <property type="entry name" value="D-amino Acid Aminotransferase, subunit A, domain 2"/>
    <property type="match status" value="1"/>
</dbReference>
<evidence type="ECO:0000256" key="2">
    <source>
        <dbReference type="ARBA" id="ARBA00004931"/>
    </source>
</evidence>
<keyword evidence="10" id="KW-0663">Pyridoxal phosphate</keyword>
<evidence type="ECO:0000256" key="6">
    <source>
        <dbReference type="ARBA" id="ARBA00022679"/>
    </source>
</evidence>
<dbReference type="CDD" id="cd00449">
    <property type="entry name" value="PLPDE_IV"/>
    <property type="match status" value="1"/>
</dbReference>
<accession>A0A9D1W9P2</accession>
<comment type="similarity">
    <text evidence="4 10">Belongs to the class-IV pyridoxal-phosphate-dependent aminotransferase family.</text>
</comment>
<dbReference type="InterPro" id="IPR050571">
    <property type="entry name" value="Class-IV_PLP-Dep_Aminotrnsfr"/>
</dbReference>
<comment type="catalytic activity">
    <reaction evidence="7 10">
        <text>L-valine + 2-oxoglutarate = 3-methyl-2-oxobutanoate + L-glutamate</text>
        <dbReference type="Rhea" id="RHEA:24813"/>
        <dbReference type="ChEBI" id="CHEBI:11851"/>
        <dbReference type="ChEBI" id="CHEBI:16810"/>
        <dbReference type="ChEBI" id="CHEBI:29985"/>
        <dbReference type="ChEBI" id="CHEBI:57762"/>
        <dbReference type="EC" id="2.6.1.42"/>
    </reaction>
</comment>
<dbReference type="InterPro" id="IPR036038">
    <property type="entry name" value="Aminotransferase-like"/>
</dbReference>
<proteinExistence type="inferred from homology"/>
<name>A0A9D1W9P2_9SPHI</name>
<dbReference type="EMBL" id="DXEZ01000219">
    <property type="protein sequence ID" value="HIX54927.1"/>
    <property type="molecule type" value="Genomic_DNA"/>
</dbReference>
<evidence type="ECO:0000256" key="4">
    <source>
        <dbReference type="ARBA" id="ARBA00009320"/>
    </source>
</evidence>
<comment type="pathway">
    <text evidence="1 10">Amino-acid biosynthesis; L-isoleucine biosynthesis; L-isoleucine from 2-oxobutanoate: step 4/4.</text>
</comment>